<feature type="chain" id="PRO_5047285883" description="C3H1-type domain-containing protein" evidence="2">
    <location>
        <begin position="17"/>
        <end position="75"/>
    </location>
</feature>
<keyword evidence="1" id="KW-0862">Zinc</keyword>
<sequence>MQFLAIITLAATAVLALPSDIVENRSDPECKPPQYSCNGDKSGWRVCNVDEKWLVGGVCPKGTTCTYIHGLPYCT</sequence>
<organism evidence="4 5">
    <name type="scientific">Apiospora arundinis</name>
    <dbReference type="NCBI Taxonomy" id="335852"/>
    <lineage>
        <taxon>Eukaryota</taxon>
        <taxon>Fungi</taxon>
        <taxon>Dikarya</taxon>
        <taxon>Ascomycota</taxon>
        <taxon>Pezizomycotina</taxon>
        <taxon>Sordariomycetes</taxon>
        <taxon>Xylariomycetidae</taxon>
        <taxon>Amphisphaeriales</taxon>
        <taxon>Apiosporaceae</taxon>
        <taxon>Apiospora</taxon>
    </lineage>
</organism>
<keyword evidence="5" id="KW-1185">Reference proteome</keyword>
<name>A0ABR2ISJ8_9PEZI</name>
<feature type="signal peptide" evidence="2">
    <location>
        <begin position="1"/>
        <end position="16"/>
    </location>
</feature>
<reference evidence="4 5" key="1">
    <citation type="journal article" date="2024" name="IMA Fungus">
        <title>Apiospora arundinis, a panoply of carbohydrate-active enzymes and secondary metabolites.</title>
        <authorList>
            <person name="Sorensen T."/>
            <person name="Petersen C."/>
            <person name="Muurmann A.T."/>
            <person name="Christiansen J.V."/>
            <person name="Brundto M.L."/>
            <person name="Overgaard C.K."/>
            <person name="Boysen A.T."/>
            <person name="Wollenberg R.D."/>
            <person name="Larsen T.O."/>
            <person name="Sorensen J.L."/>
            <person name="Nielsen K.L."/>
            <person name="Sondergaard T.E."/>
        </authorList>
    </citation>
    <scope>NUCLEOTIDE SEQUENCE [LARGE SCALE GENOMIC DNA]</scope>
    <source>
        <strain evidence="4 5">AAU 773</strain>
    </source>
</reference>
<keyword evidence="1" id="KW-0479">Metal-binding</keyword>
<protein>
    <recommendedName>
        <fullName evidence="3">C3H1-type domain-containing protein</fullName>
    </recommendedName>
</protein>
<dbReference type="InterPro" id="IPR005089">
    <property type="entry name" value="CBM19"/>
</dbReference>
<proteinExistence type="predicted"/>
<accession>A0ABR2ISJ8</accession>
<evidence type="ECO:0000256" key="1">
    <source>
        <dbReference type="PROSITE-ProRule" id="PRU00723"/>
    </source>
</evidence>
<dbReference type="Proteomes" id="UP001390339">
    <property type="component" value="Unassembled WGS sequence"/>
</dbReference>
<comment type="caution">
    <text evidence="4">The sequence shown here is derived from an EMBL/GenBank/DDBJ whole genome shotgun (WGS) entry which is preliminary data.</text>
</comment>
<gene>
    <name evidence="4" type="ORF">PGQ11_006393</name>
</gene>
<keyword evidence="2" id="KW-0732">Signal</keyword>
<feature type="domain" description="C3H1-type" evidence="3">
    <location>
        <begin position="41"/>
        <end position="72"/>
    </location>
</feature>
<evidence type="ECO:0000313" key="5">
    <source>
        <dbReference type="Proteomes" id="UP001390339"/>
    </source>
</evidence>
<dbReference type="Pfam" id="PF03427">
    <property type="entry name" value="CBM_19"/>
    <property type="match status" value="1"/>
</dbReference>
<keyword evidence="1" id="KW-0863">Zinc-finger</keyword>
<dbReference type="PROSITE" id="PS50103">
    <property type="entry name" value="ZF_C3H1"/>
    <property type="match status" value="1"/>
</dbReference>
<evidence type="ECO:0000256" key="2">
    <source>
        <dbReference type="SAM" id="SignalP"/>
    </source>
</evidence>
<dbReference type="EMBL" id="JAPCWZ010000004">
    <property type="protein sequence ID" value="KAK8867815.1"/>
    <property type="molecule type" value="Genomic_DNA"/>
</dbReference>
<evidence type="ECO:0000259" key="3">
    <source>
        <dbReference type="PROSITE" id="PS50103"/>
    </source>
</evidence>
<feature type="zinc finger region" description="C3H1-type" evidence="1">
    <location>
        <begin position="41"/>
        <end position="72"/>
    </location>
</feature>
<evidence type="ECO:0000313" key="4">
    <source>
        <dbReference type="EMBL" id="KAK8867815.1"/>
    </source>
</evidence>
<dbReference type="InterPro" id="IPR000571">
    <property type="entry name" value="Znf_CCCH"/>
</dbReference>